<dbReference type="SUPFAM" id="SSF53756">
    <property type="entry name" value="UDP-Glycosyltransferase/glycogen phosphorylase"/>
    <property type="match status" value="1"/>
</dbReference>
<dbReference type="Gene3D" id="3.40.50.2000">
    <property type="entry name" value="Glycogen Phosphorylase B"/>
    <property type="match status" value="1"/>
</dbReference>
<dbReference type="InterPro" id="IPR003329">
    <property type="entry name" value="Cytidylyl_trans"/>
</dbReference>
<evidence type="ECO:0000313" key="3">
    <source>
        <dbReference type="Proteomes" id="UP000253752"/>
    </source>
</evidence>
<dbReference type="CDD" id="cd02513">
    <property type="entry name" value="CMP-NeuAc_Synthase"/>
    <property type="match status" value="1"/>
</dbReference>
<name>A0A369MXF2_EGGLN</name>
<dbReference type="PANTHER" id="PTHR21485:SF3">
    <property type="entry name" value="N-ACYLNEURAMINATE CYTIDYLYLTRANSFERASE"/>
    <property type="match status" value="1"/>
</dbReference>
<dbReference type="AlphaFoldDB" id="A0A369MXF2"/>
<reference evidence="3 4" key="1">
    <citation type="journal article" date="2018" name="Elife">
        <title>Discovery and characterization of a prevalent human gut bacterial enzyme sufficient for the inactivation of a family of plant toxins.</title>
        <authorList>
            <person name="Koppel N."/>
            <person name="Bisanz J.E."/>
            <person name="Pandelia M.E."/>
            <person name="Turnbaugh P.J."/>
            <person name="Balskus E.P."/>
        </authorList>
    </citation>
    <scope>NUCLEOTIDE SEQUENCE [LARGE SCALE GENOMIC DNA]</scope>
    <source>
        <strain evidence="2 4">16A</strain>
        <strain evidence="1 3">MR1 #12</strain>
    </source>
</reference>
<dbReference type="Gene3D" id="3.40.50.11190">
    <property type="match status" value="1"/>
</dbReference>
<dbReference type="Proteomes" id="UP000253752">
    <property type="component" value="Unassembled WGS sequence"/>
</dbReference>
<sequence length="548" mass="61110">MNVERNVLAVIPARGGSKGIPRKNMRLMHGRPLIDYAISCAAESSCITDVAVSTDSREILDFVEQIDGVVALERSPELSGDDIMLDPVVNDAVVRVEALRGVRYDIVITMQPTSPLLTVRTLDTAIERFLNSDSDTMVSATNAPHLSWGKDGRNRFVPNYERRLNRQELPPNYVETGAFLVSKRSCIGPSSRIGDNVTVFEVPADEAVDIDTMQDWIVCEAMLSRRLIVFRVDGHKELGLGHVYRALTLGYELIEHDVVFVCNARHREGIAKLKSANMPVLEVEDDEEMLRWLEERRPDVFVYDCLDSDASLMADVKRYVKRLVTFEDLGEGARLADAVVNAIYEGASPHGNVYSGKGYVCLRDEFLITQPSEDSDEVRRILVTFGGTDPLDLTARVYELAKRHNAEAVDVTFDFVLGSGYDNPAVQSVPECGIEVSRNVLRMSDHMRKADMALSSQGRTTFELACMGVPTIVLAENEREQLHTFAQMDNGFINLGLGSEVSDEDLASTIAWLAGARSVRREMRKLMLENDLRLGIRRVKRIVLGDVL</sequence>
<keyword evidence="1" id="KW-0808">Transferase</keyword>
<evidence type="ECO:0000313" key="4">
    <source>
        <dbReference type="Proteomes" id="UP000253915"/>
    </source>
</evidence>
<evidence type="ECO:0000313" key="1">
    <source>
        <dbReference type="EMBL" id="RDB81005.1"/>
    </source>
</evidence>
<dbReference type="Proteomes" id="UP000253915">
    <property type="component" value="Unassembled WGS sequence"/>
</dbReference>
<keyword evidence="1" id="KW-0548">Nucleotidyltransferase</keyword>
<dbReference type="EMBL" id="PPUQ01000003">
    <property type="protein sequence ID" value="RDC40528.1"/>
    <property type="molecule type" value="Genomic_DNA"/>
</dbReference>
<gene>
    <name evidence="2" type="ORF">C1853_03785</name>
    <name evidence="1" type="ORF">C1872_02870</name>
</gene>
<dbReference type="Pfam" id="PF02348">
    <property type="entry name" value="CTP_transf_3"/>
    <property type="match status" value="1"/>
</dbReference>
<accession>A0A369MXF2</accession>
<dbReference type="SUPFAM" id="SSF53448">
    <property type="entry name" value="Nucleotide-diphospho-sugar transferases"/>
    <property type="match status" value="1"/>
</dbReference>
<dbReference type="EMBL" id="PPTX01000003">
    <property type="protein sequence ID" value="RDB81005.1"/>
    <property type="molecule type" value="Genomic_DNA"/>
</dbReference>
<evidence type="ECO:0000313" key="2">
    <source>
        <dbReference type="EMBL" id="RDC40528.1"/>
    </source>
</evidence>
<dbReference type="InterPro" id="IPR050793">
    <property type="entry name" value="CMP-NeuNAc_synthase"/>
</dbReference>
<comment type="caution">
    <text evidence="1">The sequence shown here is derived from an EMBL/GenBank/DDBJ whole genome shotgun (WGS) entry which is preliminary data.</text>
</comment>
<protein>
    <submittedName>
        <fullName evidence="1">Acylneuraminate cytidylyltransferase</fullName>
    </submittedName>
</protein>
<dbReference type="PANTHER" id="PTHR21485">
    <property type="entry name" value="HAD SUPERFAMILY MEMBERS CMAS AND KDSC"/>
    <property type="match status" value="1"/>
</dbReference>
<proteinExistence type="predicted"/>
<dbReference type="Gene3D" id="3.90.550.10">
    <property type="entry name" value="Spore Coat Polysaccharide Biosynthesis Protein SpsA, Chain A"/>
    <property type="match status" value="1"/>
</dbReference>
<dbReference type="GO" id="GO:0008781">
    <property type="term" value="F:N-acylneuraminate cytidylyltransferase activity"/>
    <property type="evidence" value="ECO:0007669"/>
    <property type="project" value="TreeGrafter"/>
</dbReference>
<organism evidence="1 3">
    <name type="scientific">Eggerthella lenta</name>
    <name type="common">Eubacterium lentum</name>
    <dbReference type="NCBI Taxonomy" id="84112"/>
    <lineage>
        <taxon>Bacteria</taxon>
        <taxon>Bacillati</taxon>
        <taxon>Actinomycetota</taxon>
        <taxon>Coriobacteriia</taxon>
        <taxon>Eggerthellales</taxon>
        <taxon>Eggerthellaceae</taxon>
        <taxon>Eggerthella</taxon>
    </lineage>
</organism>
<dbReference type="RefSeq" id="WP_009608253.1">
    <property type="nucleotide sequence ID" value="NZ_CABMOO010000003.1"/>
</dbReference>
<dbReference type="InterPro" id="IPR029044">
    <property type="entry name" value="Nucleotide-diphossugar_trans"/>
</dbReference>